<accession>T1DU94</accession>
<dbReference type="AlphaFoldDB" id="T1DU94"/>
<organism evidence="1">
    <name type="scientific">Anopheles aquasalis</name>
    <name type="common">Malaria mosquito</name>
    <dbReference type="NCBI Taxonomy" id="42839"/>
    <lineage>
        <taxon>Eukaryota</taxon>
        <taxon>Metazoa</taxon>
        <taxon>Ecdysozoa</taxon>
        <taxon>Arthropoda</taxon>
        <taxon>Hexapoda</taxon>
        <taxon>Insecta</taxon>
        <taxon>Pterygota</taxon>
        <taxon>Neoptera</taxon>
        <taxon>Endopterygota</taxon>
        <taxon>Diptera</taxon>
        <taxon>Nematocera</taxon>
        <taxon>Culicoidea</taxon>
        <taxon>Culicidae</taxon>
        <taxon>Anophelinae</taxon>
        <taxon>Anopheles</taxon>
    </lineage>
</organism>
<name>T1DU94_ANOAQ</name>
<proteinExistence type="evidence at transcript level"/>
<evidence type="ECO:0000313" key="1">
    <source>
        <dbReference type="EMBL" id="JAB01237.1"/>
    </source>
</evidence>
<reference evidence="1" key="1">
    <citation type="submission" date="2013-07" db="EMBL/GenBank/DDBJ databases">
        <title>Transcriptome sequencing and developmental regulation of gene expression in Anopheles aquasalis.</title>
        <authorList>
            <consortium name="Brazilian Malaria Network (MCT/CNPq/MS/SCTIE/DECIT/PRONEX 555648/2009-5) and Research Network on Bioactive Molecules from Arthropod Vectors (NAP-MOBIARVE"/>
            <consortium name="University of Sao Paulo)"/>
            <person name="Marinotti O."/>
            <person name="Ribeiro J.M.C."/>
            <person name="Costa-da-Silva A.L."/>
            <person name="Silva M.C.P."/>
            <person name="Lopes A.R."/>
            <person name="Barros M.S."/>
            <person name="Sa-Nunes A."/>
            <person name="Konjin B.B."/>
            <person name="Carvalho E."/>
            <person name="Suesdek L."/>
            <person name="Silva-Neto M.A.C."/>
            <person name="Capurro M.L."/>
        </authorList>
    </citation>
    <scope>NUCLEOTIDE SEQUENCE</scope>
    <source>
        <tissue evidence="1">Whole body</tissue>
    </source>
</reference>
<dbReference type="EMBL" id="GAMD01000354">
    <property type="protein sequence ID" value="JAB01237.1"/>
    <property type="molecule type" value="mRNA"/>
</dbReference>
<protein>
    <submittedName>
        <fullName evidence="1">Uncharacterized protein</fullName>
    </submittedName>
</protein>
<sequence>VRFQYFNGSCVLLIDFRLASPNGRSCFRASGHPSWKVCAIKRNHSPRACSHVKSVNKCGVNVSVHISLR</sequence>
<feature type="non-terminal residue" evidence="1">
    <location>
        <position position="1"/>
    </location>
</feature>